<dbReference type="SUPFAM" id="SSF53790">
    <property type="entry name" value="Tetrapyrrole methylase"/>
    <property type="match status" value="1"/>
</dbReference>
<dbReference type="InterPro" id="IPR035013">
    <property type="entry name" value="YabN_N"/>
</dbReference>
<dbReference type="CDD" id="cd11529">
    <property type="entry name" value="NTP-PPase_MazG_Cterm"/>
    <property type="match status" value="1"/>
</dbReference>
<dbReference type="InterPro" id="IPR035996">
    <property type="entry name" value="4pyrrol_Methylase_sf"/>
</dbReference>
<dbReference type="Pfam" id="PF00590">
    <property type="entry name" value="TP_methylase"/>
    <property type="match status" value="1"/>
</dbReference>
<reference evidence="3 6" key="2">
    <citation type="submission" date="2020-07" db="EMBL/GenBank/DDBJ databases">
        <authorList>
            <person name="Feng H."/>
        </authorList>
    </citation>
    <scope>NUCLEOTIDE SEQUENCE [LARGE SCALE GENOMIC DNA]</scope>
    <source>
        <strain evidence="3">S-12</strain>
        <strain evidence="6">s-12</strain>
    </source>
</reference>
<dbReference type="AlphaFoldDB" id="A0A6B3VZV9"/>
<dbReference type="CDD" id="cd11528">
    <property type="entry name" value="NTP-PPase_MazG_Nterm"/>
    <property type="match status" value="1"/>
</dbReference>
<dbReference type="NCBIfam" id="TIGR00444">
    <property type="entry name" value="mazG"/>
    <property type="match status" value="1"/>
</dbReference>
<dbReference type="GO" id="GO:0046081">
    <property type="term" value="P:dUTP catabolic process"/>
    <property type="evidence" value="ECO:0007669"/>
    <property type="project" value="TreeGrafter"/>
</dbReference>
<dbReference type="GO" id="GO:0008168">
    <property type="term" value="F:methyltransferase activity"/>
    <property type="evidence" value="ECO:0007669"/>
    <property type="project" value="InterPro"/>
</dbReference>
<evidence type="ECO:0000313" key="4">
    <source>
        <dbReference type="EMBL" id="NEY82788.1"/>
    </source>
</evidence>
<name>A0A6B3VZV9_9BACI</name>
<keyword evidence="5" id="KW-1185">Reference proteome</keyword>
<reference evidence="4 5" key="1">
    <citation type="submission" date="2020-02" db="EMBL/GenBank/DDBJ databases">
        <title>Bacillus aquiflavi sp. nov., isolated from yellow water of strong flavor Chinese baijiu in Yibin region of China.</title>
        <authorList>
            <person name="Xie J."/>
        </authorList>
    </citation>
    <scope>NUCLEOTIDE SEQUENCE [LARGE SCALE GENOMIC DNA]</scope>
    <source>
        <strain evidence="4 5">3H-10</strain>
    </source>
</reference>
<dbReference type="Gene3D" id="3.40.1010.10">
    <property type="entry name" value="Cobalt-precorrin-4 Transmethylase, Domain 1"/>
    <property type="match status" value="1"/>
</dbReference>
<dbReference type="EMBL" id="JAAIWN010000046">
    <property type="protein sequence ID" value="NEY82788.1"/>
    <property type="molecule type" value="Genomic_DNA"/>
</dbReference>
<dbReference type="InterPro" id="IPR024180">
    <property type="entry name" value="Tetrapyrrole_Mease/MazG_pred"/>
</dbReference>
<protein>
    <submittedName>
        <fullName evidence="4">Nucleoside triphosphate pyrophosphohydrolase</fullName>
        <ecNumber evidence="4">3.6.1.9</ecNumber>
    </submittedName>
</protein>
<evidence type="ECO:0000259" key="2">
    <source>
        <dbReference type="Pfam" id="PF03819"/>
    </source>
</evidence>
<dbReference type="InterPro" id="IPR004518">
    <property type="entry name" value="MazG-like_dom"/>
</dbReference>
<keyword evidence="4" id="KW-0378">Hydrolase</keyword>
<dbReference type="GO" id="GO:0046047">
    <property type="term" value="P:TTP catabolic process"/>
    <property type="evidence" value="ECO:0007669"/>
    <property type="project" value="TreeGrafter"/>
</dbReference>
<feature type="domain" description="NTP pyrophosphohydrolase MazG-like" evidence="2">
    <location>
        <begin position="255"/>
        <end position="328"/>
    </location>
</feature>
<organism evidence="4 5">
    <name type="scientific">Bacillus aquiflavi</name>
    <dbReference type="NCBI Taxonomy" id="2672567"/>
    <lineage>
        <taxon>Bacteria</taxon>
        <taxon>Bacillati</taxon>
        <taxon>Bacillota</taxon>
        <taxon>Bacilli</taxon>
        <taxon>Bacillales</taxon>
        <taxon>Bacillaceae</taxon>
        <taxon>Bacillus</taxon>
    </lineage>
</organism>
<sequence>MYGKIEIIGLGAGDIGQLSLGVYRKLKSGKNVFLRTKEHPVVSKLEEEGILFNSFDDIYEKYDRFDLVYEDICAKLLESALNKSIIYAVPGHPLVAERTVQLLLERGKHQGLDIKIIGGHSFLDALFEAVKIDPSEGFQLLDGTILNSEQLQLTNHMIIAQVYDSFIASNVKLALMEKLPDDYDIYIIRAAGSKNEVIKKVPLYELDREITLNNLISVYVPPVKNESILYKQFSQLRQIIADLQGPNGCPWDKKQTHRTLKKYLIEEAYELIRAIEADDIENMIEELGDVLLQVMLHGQIGEDNGYFNIDDVIEGLSKKMVRRHPHVFGNVKIQNEEDVLENWEQIKRAEKSSLSPASLLDDVNKTAPNLLRAAELQKKAAKVGFDWDHPKQAWEKVKEEITEFEDEMENPNHNENLQKEFGDILFALVNVARFYKINAEEALFLTNEKFYNRFLYIEEQVKKSNKAFSDFTLQQLDVLWEEAKKKGL</sequence>
<dbReference type="EMBL" id="JACEIO010000044">
    <property type="protein sequence ID" value="MBA4538423.1"/>
    <property type="molecule type" value="Genomic_DNA"/>
</dbReference>
<evidence type="ECO:0000313" key="5">
    <source>
        <dbReference type="Proteomes" id="UP000472971"/>
    </source>
</evidence>
<dbReference type="GO" id="GO:0047429">
    <property type="term" value="F:nucleoside triphosphate diphosphatase activity"/>
    <property type="evidence" value="ECO:0007669"/>
    <property type="project" value="UniProtKB-EC"/>
</dbReference>
<dbReference type="PIRSF" id="PIRSF002845">
    <property type="entry name" value="Ttrprl_mtas_MazG"/>
    <property type="match status" value="1"/>
</dbReference>
<dbReference type="FunFam" id="1.10.287.1080:FF:000003">
    <property type="entry name" value="Nucleoside triphosphate pyrophosphohydrolase"/>
    <property type="match status" value="1"/>
</dbReference>
<dbReference type="InterPro" id="IPR011551">
    <property type="entry name" value="NTP_PyrPHydrolase_MazG"/>
</dbReference>
<proteinExistence type="predicted"/>
<gene>
    <name evidence="4" type="primary">mazG</name>
    <name evidence="4" type="ORF">G4D64_15055</name>
    <name evidence="3" type="ORF">H1Z61_15100</name>
</gene>
<dbReference type="InterPro" id="IPR014777">
    <property type="entry name" value="4pyrrole_Mease_sub1"/>
</dbReference>
<dbReference type="GO" id="GO:0046076">
    <property type="term" value="P:dTTP catabolic process"/>
    <property type="evidence" value="ECO:0007669"/>
    <property type="project" value="TreeGrafter"/>
</dbReference>
<dbReference type="GO" id="GO:0006203">
    <property type="term" value="P:dGTP catabolic process"/>
    <property type="evidence" value="ECO:0007669"/>
    <property type="project" value="TreeGrafter"/>
</dbReference>
<dbReference type="GO" id="GO:0046061">
    <property type="term" value="P:dATP catabolic process"/>
    <property type="evidence" value="ECO:0007669"/>
    <property type="project" value="TreeGrafter"/>
</dbReference>
<dbReference type="PANTHER" id="PTHR30522">
    <property type="entry name" value="NUCLEOSIDE TRIPHOSPHATE PYROPHOSPHOHYDROLASE"/>
    <property type="match status" value="1"/>
</dbReference>
<dbReference type="GO" id="GO:0046052">
    <property type="term" value="P:UTP catabolic process"/>
    <property type="evidence" value="ECO:0007669"/>
    <property type="project" value="TreeGrafter"/>
</dbReference>
<feature type="domain" description="Tetrapyrrole methylase" evidence="1">
    <location>
        <begin position="5"/>
        <end position="207"/>
    </location>
</feature>
<dbReference type="CDD" id="cd11723">
    <property type="entry name" value="YabN_N_like"/>
    <property type="match status" value="1"/>
</dbReference>
<feature type="domain" description="NTP pyrophosphohydrolase MazG-like" evidence="2">
    <location>
        <begin position="395"/>
        <end position="453"/>
    </location>
</feature>
<dbReference type="EC" id="3.6.1.9" evidence="4"/>
<evidence type="ECO:0000259" key="1">
    <source>
        <dbReference type="Pfam" id="PF00590"/>
    </source>
</evidence>
<dbReference type="Proteomes" id="UP000472971">
    <property type="component" value="Unassembled WGS sequence"/>
</dbReference>
<dbReference type="SUPFAM" id="SSF101386">
    <property type="entry name" value="all-alpha NTP pyrophosphatases"/>
    <property type="match status" value="2"/>
</dbReference>
<evidence type="ECO:0000313" key="3">
    <source>
        <dbReference type="EMBL" id="MBA4538423.1"/>
    </source>
</evidence>
<dbReference type="InterPro" id="IPR048011">
    <property type="entry name" value="NTP-PPase_MazG-like_C"/>
</dbReference>
<dbReference type="Proteomes" id="UP000570010">
    <property type="component" value="Unassembled WGS sequence"/>
</dbReference>
<dbReference type="RefSeq" id="WP_163243185.1">
    <property type="nucleotide sequence ID" value="NZ_JAAIWN010000046.1"/>
</dbReference>
<dbReference type="PANTHER" id="PTHR30522:SF0">
    <property type="entry name" value="NUCLEOSIDE TRIPHOSPHATE PYROPHOSPHOHYDROLASE"/>
    <property type="match status" value="1"/>
</dbReference>
<dbReference type="NCBIfam" id="NF007113">
    <property type="entry name" value="PRK09562.1"/>
    <property type="match status" value="1"/>
</dbReference>
<evidence type="ECO:0000313" key="6">
    <source>
        <dbReference type="Proteomes" id="UP000570010"/>
    </source>
</evidence>
<dbReference type="FunFam" id="1.10.287.1080:FF:000001">
    <property type="entry name" value="Nucleoside triphosphate pyrophosphohydrolase"/>
    <property type="match status" value="1"/>
</dbReference>
<dbReference type="InterPro" id="IPR000878">
    <property type="entry name" value="4pyrrol_Mease"/>
</dbReference>
<dbReference type="Gene3D" id="1.10.287.1080">
    <property type="entry name" value="MazG-like"/>
    <property type="match status" value="2"/>
</dbReference>
<comment type="caution">
    <text evidence="4">The sequence shown here is derived from an EMBL/GenBank/DDBJ whole genome shotgun (WGS) entry which is preliminary data.</text>
</comment>
<dbReference type="Pfam" id="PF03819">
    <property type="entry name" value="MazG"/>
    <property type="match status" value="2"/>
</dbReference>
<accession>A0A6B3VZV9</accession>
<dbReference type="FunFam" id="3.40.1010.10:FF:000008">
    <property type="entry name" value="Similar to nucleoside triphosphate pyrophosphohydrolase, MazG"/>
    <property type="match status" value="1"/>
</dbReference>
<dbReference type="InterPro" id="IPR048015">
    <property type="entry name" value="NTP-PPase_MazG-like_N"/>
</dbReference>
<dbReference type="GO" id="GO:0006950">
    <property type="term" value="P:response to stress"/>
    <property type="evidence" value="ECO:0007669"/>
    <property type="project" value="UniProtKB-ARBA"/>
</dbReference>